<evidence type="ECO:0000313" key="2">
    <source>
        <dbReference type="Proteomes" id="UP000321938"/>
    </source>
</evidence>
<accession>A0A5C7B7B6</accession>
<sequence>MIIKNDKMKNNIKAFDITKEATLIKAKLPELPKRPRKNLFDILKIQHREIRNSNILAYFFDPNEDHGFGSLFYDALQEIAIKRIKVLKNTHPNISFNDISTFDEVTKVNTEEQTKGAKTKTKTKTKSIDIVLEGDDWIIGIENKIHHHLANPLNTYWAHLKSKNKIPFGILLTLFPYGIEKGKLKDGNYFLNITHRDLLEGVQQNIQLTGESSDTDIFYLREYFKNIESHYYHLKHNPMMNTIVQEITENYSAINEILKKKEAAENHIENQLNSIFSEYGYVKARKWFRREDKLFDLYFYISPAADLMSKNAFRLCFEIRNQTNHNTEMSDFREYFRNKFADLDNFEQDDLVTGNQRTHAFIYKEDNFFEKDKPFGEKMKNVLKLLIGADNSPVKQIEQYLIERNCFFTG</sequence>
<dbReference type="OrthoDB" id="6346224at2"/>
<dbReference type="Proteomes" id="UP000321938">
    <property type="component" value="Unassembled WGS sequence"/>
</dbReference>
<dbReference type="AlphaFoldDB" id="A0A5C7B7B6"/>
<gene>
    <name evidence="1" type="ORF">ES692_15650</name>
</gene>
<protein>
    <submittedName>
        <fullName evidence="1">Uncharacterized protein</fullName>
    </submittedName>
</protein>
<dbReference type="InterPro" id="IPR029470">
    <property type="entry name" value="PDDEXK_4"/>
</dbReference>
<comment type="caution">
    <text evidence="1">The sequence shown here is derived from an EMBL/GenBank/DDBJ whole genome shotgun (WGS) entry which is preliminary data.</text>
</comment>
<dbReference type="Pfam" id="PF14281">
    <property type="entry name" value="PDDEXK_4"/>
    <property type="match status" value="1"/>
</dbReference>
<keyword evidence="2" id="KW-1185">Reference proteome</keyword>
<dbReference type="EMBL" id="VOSB01000026">
    <property type="protein sequence ID" value="TXE15711.1"/>
    <property type="molecule type" value="Genomic_DNA"/>
</dbReference>
<reference evidence="1 2" key="1">
    <citation type="submission" date="2019-08" db="EMBL/GenBank/DDBJ databases">
        <title>Genome of Psychroserpens burtonensis ACAM 167.</title>
        <authorList>
            <person name="Bowman J.P."/>
        </authorList>
    </citation>
    <scope>NUCLEOTIDE SEQUENCE [LARGE SCALE GENOMIC DNA]</scope>
    <source>
        <strain evidence="1 2">ACAM 167</strain>
    </source>
</reference>
<evidence type="ECO:0000313" key="1">
    <source>
        <dbReference type="EMBL" id="TXE15711.1"/>
    </source>
</evidence>
<proteinExistence type="predicted"/>
<name>A0A5C7B7B6_9FLAO</name>
<organism evidence="1 2">
    <name type="scientific">Psychroserpens burtonensis</name>
    <dbReference type="NCBI Taxonomy" id="49278"/>
    <lineage>
        <taxon>Bacteria</taxon>
        <taxon>Pseudomonadati</taxon>
        <taxon>Bacteroidota</taxon>
        <taxon>Flavobacteriia</taxon>
        <taxon>Flavobacteriales</taxon>
        <taxon>Flavobacteriaceae</taxon>
        <taxon>Psychroserpens</taxon>
    </lineage>
</organism>